<feature type="compositionally biased region" description="Basic residues" evidence="5">
    <location>
        <begin position="57"/>
        <end position="67"/>
    </location>
</feature>
<feature type="compositionally biased region" description="Basic and acidic residues" evidence="5">
    <location>
        <begin position="286"/>
        <end position="321"/>
    </location>
</feature>
<feature type="compositionally biased region" description="Low complexity" evidence="5">
    <location>
        <begin position="34"/>
        <end position="56"/>
    </location>
</feature>
<dbReference type="AlphaFoldDB" id="A0A182NQU9"/>
<dbReference type="PANTHER" id="PTHR14899:SF0">
    <property type="entry name" value="G KINASE-ANCHORING PROTEIN 1"/>
    <property type="match status" value="1"/>
</dbReference>
<evidence type="ECO:0000256" key="5">
    <source>
        <dbReference type="SAM" id="MobiDB-lite"/>
    </source>
</evidence>
<evidence type="ECO:0000256" key="2">
    <source>
        <dbReference type="ARBA" id="ARBA00006662"/>
    </source>
</evidence>
<keyword evidence="3" id="KW-0333">Golgi apparatus</keyword>
<dbReference type="STRING" id="7168.A0A182NQU9"/>
<dbReference type="EnsemblMetazoa" id="ADIR010034-RA">
    <property type="protein sequence ID" value="ADIR010034-PA"/>
    <property type="gene ID" value="ADIR010034"/>
</dbReference>
<evidence type="ECO:0008006" key="8">
    <source>
        <dbReference type="Google" id="ProtNLM"/>
    </source>
</evidence>
<reference evidence="6" key="2">
    <citation type="submission" date="2020-05" db="UniProtKB">
        <authorList>
            <consortium name="EnsemblMetazoa"/>
        </authorList>
    </citation>
    <scope>IDENTIFICATION</scope>
    <source>
        <strain evidence="6">WRAIR2</strain>
    </source>
</reference>
<dbReference type="PANTHER" id="PTHR14899">
    <property type="entry name" value="G KINASE ANCHORING PROTEIN 1"/>
    <property type="match status" value="1"/>
</dbReference>
<proteinExistence type="inferred from homology"/>
<feature type="compositionally biased region" description="Basic and acidic residues" evidence="5">
    <location>
        <begin position="140"/>
        <end position="162"/>
    </location>
</feature>
<evidence type="ECO:0000313" key="6">
    <source>
        <dbReference type="EnsemblMetazoa" id="ADIR010034-PA"/>
    </source>
</evidence>
<feature type="region of interest" description="Disordered" evidence="5">
    <location>
        <begin position="281"/>
        <end position="321"/>
    </location>
</feature>
<keyword evidence="7" id="KW-1185">Reference proteome</keyword>
<evidence type="ECO:0000256" key="1">
    <source>
        <dbReference type="ARBA" id="ARBA00004555"/>
    </source>
</evidence>
<reference evidence="7" key="1">
    <citation type="submission" date="2013-03" db="EMBL/GenBank/DDBJ databases">
        <title>The Genome Sequence of Anopheles dirus WRAIR2.</title>
        <authorList>
            <consortium name="The Broad Institute Genomics Platform"/>
            <person name="Neafsey D.E."/>
            <person name="Walton C."/>
            <person name="Walker B."/>
            <person name="Young S.K."/>
            <person name="Zeng Q."/>
            <person name="Gargeya S."/>
            <person name="Fitzgerald M."/>
            <person name="Haas B."/>
            <person name="Abouelleil A."/>
            <person name="Allen A.W."/>
            <person name="Alvarado L."/>
            <person name="Arachchi H.M."/>
            <person name="Berlin A.M."/>
            <person name="Chapman S.B."/>
            <person name="Gainer-Dewar J."/>
            <person name="Goldberg J."/>
            <person name="Griggs A."/>
            <person name="Gujja S."/>
            <person name="Hansen M."/>
            <person name="Howarth C."/>
            <person name="Imamovic A."/>
            <person name="Ireland A."/>
            <person name="Larimer J."/>
            <person name="McCowan C."/>
            <person name="Murphy C."/>
            <person name="Pearson M."/>
            <person name="Poon T.W."/>
            <person name="Priest M."/>
            <person name="Roberts A."/>
            <person name="Saif S."/>
            <person name="Shea T."/>
            <person name="Sisk P."/>
            <person name="Sykes S."/>
            <person name="Wortman J."/>
            <person name="Nusbaum C."/>
            <person name="Birren B."/>
        </authorList>
    </citation>
    <scope>NUCLEOTIDE SEQUENCE [LARGE SCALE GENOMIC DNA]</scope>
    <source>
        <strain evidence="7">WRAIR2</strain>
    </source>
</reference>
<organism evidence="6 7">
    <name type="scientific">Anopheles dirus</name>
    <dbReference type="NCBI Taxonomy" id="7168"/>
    <lineage>
        <taxon>Eukaryota</taxon>
        <taxon>Metazoa</taxon>
        <taxon>Ecdysozoa</taxon>
        <taxon>Arthropoda</taxon>
        <taxon>Hexapoda</taxon>
        <taxon>Insecta</taxon>
        <taxon>Pterygota</taxon>
        <taxon>Neoptera</taxon>
        <taxon>Endopterygota</taxon>
        <taxon>Diptera</taxon>
        <taxon>Nematocera</taxon>
        <taxon>Culicoidea</taxon>
        <taxon>Culicidae</taxon>
        <taxon>Anophelinae</taxon>
        <taxon>Anopheles</taxon>
    </lineage>
</organism>
<comment type="similarity">
    <text evidence="2">Belongs to the GKAP1 family.</text>
</comment>
<feature type="region of interest" description="Disordered" evidence="5">
    <location>
        <begin position="197"/>
        <end position="217"/>
    </location>
</feature>
<sequence>MFTADSSRFAGLTIEDDDDGFRTPKQKSRFSNSAKPKAVAPVAKTTAAQQTPQQQPKKPKQKTHKSKASTGAVQEEQWSKWQEKDTELVEKSYMNDLEQALLLSKLDFEANKKKYNQLEKEAKQSGAKDKKPKTLSLQEFQEKVSKEVTEKQQQKKRQQEEAEYNRNYTFFEQIDLETKQILNKEQLKTLLQASAISAKAKEPPKQEKTPPLEPAASELDQLREENMHLKQDLLVLRDRYKKVVSMLKTGEMKEKTELMIEIEKLRKVQEDMTAEMTALYGQLEQAKSRSSHDTKGKEKVTNRRSVRFDASSEHQPENGAN</sequence>
<feature type="region of interest" description="Disordered" evidence="5">
    <location>
        <begin position="1"/>
        <end position="81"/>
    </location>
</feature>
<dbReference type="InterPro" id="IPR026109">
    <property type="entry name" value="GKAP1"/>
</dbReference>
<name>A0A182NQU9_9DIPT</name>
<feature type="region of interest" description="Disordered" evidence="5">
    <location>
        <begin position="119"/>
        <end position="162"/>
    </location>
</feature>
<accession>A0A182NQU9</accession>
<evidence type="ECO:0000313" key="7">
    <source>
        <dbReference type="Proteomes" id="UP000075884"/>
    </source>
</evidence>
<protein>
    <recommendedName>
        <fullName evidence="8">Enn protein</fullName>
    </recommendedName>
</protein>
<dbReference type="Proteomes" id="UP000075884">
    <property type="component" value="Unassembled WGS sequence"/>
</dbReference>
<dbReference type="VEuPathDB" id="VectorBase:ADIR010034"/>
<feature type="compositionally biased region" description="Basic and acidic residues" evidence="5">
    <location>
        <begin position="119"/>
        <end position="129"/>
    </location>
</feature>
<dbReference type="GO" id="GO:0005794">
    <property type="term" value="C:Golgi apparatus"/>
    <property type="evidence" value="ECO:0007669"/>
    <property type="project" value="UniProtKB-SubCell"/>
</dbReference>
<comment type="subcellular location">
    <subcellularLocation>
        <location evidence="1">Golgi apparatus</location>
    </subcellularLocation>
</comment>
<dbReference type="GO" id="GO:0007165">
    <property type="term" value="P:signal transduction"/>
    <property type="evidence" value="ECO:0007669"/>
    <property type="project" value="InterPro"/>
</dbReference>
<feature type="compositionally biased region" description="Basic and acidic residues" evidence="5">
    <location>
        <begin position="199"/>
        <end position="210"/>
    </location>
</feature>
<evidence type="ECO:0000256" key="4">
    <source>
        <dbReference type="ARBA" id="ARBA00023054"/>
    </source>
</evidence>
<keyword evidence="4" id="KW-0175">Coiled coil</keyword>
<evidence type="ECO:0000256" key="3">
    <source>
        <dbReference type="ARBA" id="ARBA00023034"/>
    </source>
</evidence>